<evidence type="ECO:0000313" key="4">
    <source>
        <dbReference type="EMBL" id="KAF2642348.1"/>
    </source>
</evidence>
<dbReference type="EMBL" id="MU006781">
    <property type="protein sequence ID" value="KAF2642348.1"/>
    <property type="molecule type" value="Genomic_DNA"/>
</dbReference>
<evidence type="ECO:0000256" key="1">
    <source>
        <dbReference type="ARBA" id="ARBA00006288"/>
    </source>
</evidence>
<dbReference type="Pfam" id="PF01756">
    <property type="entry name" value="ACOX"/>
    <property type="match status" value="1"/>
</dbReference>
<feature type="domain" description="Acyl-CoA oxidase C-terminal" evidence="3">
    <location>
        <begin position="2"/>
        <end position="56"/>
    </location>
</feature>
<dbReference type="PANTHER" id="PTHR10909:SF250">
    <property type="entry name" value="PEROXISOMAL ACYL-COENZYME A OXIDASE 1"/>
    <property type="match status" value="1"/>
</dbReference>
<dbReference type="OrthoDB" id="538336at2759"/>
<reference evidence="4" key="1">
    <citation type="journal article" date="2020" name="Stud. Mycol.">
        <title>101 Dothideomycetes genomes: a test case for predicting lifestyles and emergence of pathogens.</title>
        <authorList>
            <person name="Haridas S."/>
            <person name="Albert R."/>
            <person name="Binder M."/>
            <person name="Bloem J."/>
            <person name="Labutti K."/>
            <person name="Salamov A."/>
            <person name="Andreopoulos B."/>
            <person name="Baker S."/>
            <person name="Barry K."/>
            <person name="Bills G."/>
            <person name="Bluhm B."/>
            <person name="Cannon C."/>
            <person name="Castanera R."/>
            <person name="Culley D."/>
            <person name="Daum C."/>
            <person name="Ezra D."/>
            <person name="Gonzalez J."/>
            <person name="Henrissat B."/>
            <person name="Kuo A."/>
            <person name="Liang C."/>
            <person name="Lipzen A."/>
            <person name="Lutzoni F."/>
            <person name="Magnuson J."/>
            <person name="Mondo S."/>
            <person name="Nolan M."/>
            <person name="Ohm R."/>
            <person name="Pangilinan J."/>
            <person name="Park H.-J."/>
            <person name="Ramirez L."/>
            <person name="Alfaro M."/>
            <person name="Sun H."/>
            <person name="Tritt A."/>
            <person name="Yoshinaga Y."/>
            <person name="Zwiers L.-H."/>
            <person name="Turgeon B."/>
            <person name="Goodwin S."/>
            <person name="Spatafora J."/>
            <person name="Crous P."/>
            <person name="Grigoriev I."/>
        </authorList>
    </citation>
    <scope>NUCLEOTIDE SEQUENCE</scope>
    <source>
        <strain evidence="4">CBS 473.64</strain>
    </source>
</reference>
<keyword evidence="5" id="KW-1185">Reference proteome</keyword>
<dbReference type="GO" id="GO:0003997">
    <property type="term" value="F:acyl-CoA oxidase activity"/>
    <property type="evidence" value="ECO:0007669"/>
    <property type="project" value="InterPro"/>
</dbReference>
<keyword evidence="2" id="KW-0560">Oxidoreductase</keyword>
<dbReference type="GO" id="GO:0055088">
    <property type="term" value="P:lipid homeostasis"/>
    <property type="evidence" value="ECO:0007669"/>
    <property type="project" value="TreeGrafter"/>
</dbReference>
<proteinExistence type="inferred from homology"/>
<dbReference type="InterPro" id="IPR002655">
    <property type="entry name" value="Acyl-CoA_oxidase_C"/>
</dbReference>
<dbReference type="InterPro" id="IPR012258">
    <property type="entry name" value="Acyl-CoA_oxidase"/>
</dbReference>
<dbReference type="GO" id="GO:0033540">
    <property type="term" value="P:fatty acid beta-oxidation using acyl-CoA oxidase"/>
    <property type="evidence" value="ECO:0007669"/>
    <property type="project" value="TreeGrafter"/>
</dbReference>
<dbReference type="GO" id="GO:0071949">
    <property type="term" value="F:FAD binding"/>
    <property type="evidence" value="ECO:0007669"/>
    <property type="project" value="InterPro"/>
</dbReference>
<dbReference type="AlphaFoldDB" id="A0A6A6S7G0"/>
<accession>A0A6A6S7G0</accession>
<evidence type="ECO:0000256" key="2">
    <source>
        <dbReference type="ARBA" id="ARBA00023002"/>
    </source>
</evidence>
<dbReference type="GO" id="GO:0005777">
    <property type="term" value="C:peroxisome"/>
    <property type="evidence" value="ECO:0007669"/>
    <property type="project" value="InterPro"/>
</dbReference>
<evidence type="ECO:0000313" key="5">
    <source>
        <dbReference type="Proteomes" id="UP000799753"/>
    </source>
</evidence>
<dbReference type="InterPro" id="IPR036250">
    <property type="entry name" value="AcylCo_DH-like_C"/>
</dbReference>
<sequence length="76" mass="8688">MAELRPHAVKLVDAWSIPDWLLNSALGRSDGKVYEELFDMAHRRNPLNRTVFNVDWRSDEIVLGSKNGARNLLAKL</sequence>
<dbReference type="Proteomes" id="UP000799753">
    <property type="component" value="Unassembled WGS sequence"/>
</dbReference>
<dbReference type="PANTHER" id="PTHR10909">
    <property type="entry name" value="ELECTRON TRANSPORT OXIDOREDUCTASE"/>
    <property type="match status" value="1"/>
</dbReference>
<dbReference type="SUPFAM" id="SSF47203">
    <property type="entry name" value="Acyl-CoA dehydrogenase C-terminal domain-like"/>
    <property type="match status" value="1"/>
</dbReference>
<dbReference type="GO" id="GO:0005504">
    <property type="term" value="F:fatty acid binding"/>
    <property type="evidence" value="ECO:0007669"/>
    <property type="project" value="TreeGrafter"/>
</dbReference>
<evidence type="ECO:0000259" key="3">
    <source>
        <dbReference type="Pfam" id="PF01756"/>
    </source>
</evidence>
<comment type="similarity">
    <text evidence="1">Belongs to the acyl-CoA oxidase family.</text>
</comment>
<name>A0A6A6S7G0_9PLEO</name>
<protein>
    <recommendedName>
        <fullName evidence="3">Acyl-CoA oxidase C-terminal domain-containing protein</fullName>
    </recommendedName>
</protein>
<gene>
    <name evidence="4" type="ORF">P280DRAFT_467716</name>
</gene>
<organism evidence="4 5">
    <name type="scientific">Massarina eburnea CBS 473.64</name>
    <dbReference type="NCBI Taxonomy" id="1395130"/>
    <lineage>
        <taxon>Eukaryota</taxon>
        <taxon>Fungi</taxon>
        <taxon>Dikarya</taxon>
        <taxon>Ascomycota</taxon>
        <taxon>Pezizomycotina</taxon>
        <taxon>Dothideomycetes</taxon>
        <taxon>Pleosporomycetidae</taxon>
        <taxon>Pleosporales</taxon>
        <taxon>Massarineae</taxon>
        <taxon>Massarinaceae</taxon>
        <taxon>Massarina</taxon>
    </lineage>
</organism>